<organism evidence="2 3">
    <name type="scientific">Jaapia argillacea MUCL 33604</name>
    <dbReference type="NCBI Taxonomy" id="933084"/>
    <lineage>
        <taxon>Eukaryota</taxon>
        <taxon>Fungi</taxon>
        <taxon>Dikarya</taxon>
        <taxon>Basidiomycota</taxon>
        <taxon>Agaricomycotina</taxon>
        <taxon>Agaricomycetes</taxon>
        <taxon>Agaricomycetidae</taxon>
        <taxon>Jaapiales</taxon>
        <taxon>Jaapiaceae</taxon>
        <taxon>Jaapia</taxon>
    </lineage>
</organism>
<dbReference type="STRING" id="933084.A0A067Q8T0"/>
<name>A0A067Q8T0_9AGAM</name>
<feature type="compositionally biased region" description="Polar residues" evidence="1">
    <location>
        <begin position="414"/>
        <end position="423"/>
    </location>
</feature>
<dbReference type="InParanoid" id="A0A067Q8T0"/>
<gene>
    <name evidence="2" type="ORF">JAAARDRAFT_33494</name>
</gene>
<sequence>MSNSQMSLYTPVFPSMNIPVPHRPTSSSSSSSLTAQPNLASKSKYTTHLSERHLSLASIPAVLHPASPSQRPSQSQILKRVEDIRKALDYADGQMCCGKWVHVWRLCKMGCTSNRRYFGLGKKRNLEEMFEDDIIDELPETSEEWLEWEARVMQRRKRMREDRGGSQVGEMEMVKVPRRDPSVGAHDHLQRVAHVREKVEAWKATVVITPPEEAPPLTQEPILKSQTQPTKSVTVEKTKVKVKFDGKGKEKETDKEARLRPSPLGFSAVKRSTALTHTKKGVNDKIFEGDEPPRSRSSPMVVVADVFPSSKPPPPTSSDPDANPQHKSAEDSISRIPADHLPAKISDLSEMEFLPPSFPSQLQTSTPQPKSKPAPIPINPRHYFSSPPESPLPHASKVQSYHSPTKPVALTEGMNKSSSQLVSSGLKVDEVRENGNELQRPLTPNSDDVPFVSSGQGIYKTPARPMKVNPGAPLLPSGKALTTPPESSTPERSHNDVIPAASVPPPLNEKGKEKEKEQVRIPTLMELLATAKKTRPRPRPRLGPSAKKFKITIETSSSPLPSPSRIAQVPPQAQMIEEDSPMKVDVQKPATSSPSPPIPSQPATPPFNFTQHPSAFLPPVTSTQQPASHSNPPFTGLSNPNSQSQSQSQPQHSQANRWSAVGGGSGSGFFGLSYNSQFDVEGQVGKVSNMLEKDVDFAGWLRDMSPEVAEQAEGQMESSQVDMT</sequence>
<feature type="compositionally biased region" description="Basic and acidic residues" evidence="1">
    <location>
        <begin position="281"/>
        <end position="294"/>
    </location>
</feature>
<reference evidence="3" key="1">
    <citation type="journal article" date="2014" name="Proc. Natl. Acad. Sci. U.S.A.">
        <title>Extensive sampling of basidiomycete genomes demonstrates inadequacy of the white-rot/brown-rot paradigm for wood decay fungi.</title>
        <authorList>
            <person name="Riley R."/>
            <person name="Salamov A.A."/>
            <person name="Brown D.W."/>
            <person name="Nagy L.G."/>
            <person name="Floudas D."/>
            <person name="Held B.W."/>
            <person name="Levasseur A."/>
            <person name="Lombard V."/>
            <person name="Morin E."/>
            <person name="Otillar R."/>
            <person name="Lindquist E.A."/>
            <person name="Sun H."/>
            <person name="LaButti K.M."/>
            <person name="Schmutz J."/>
            <person name="Jabbour D."/>
            <person name="Luo H."/>
            <person name="Baker S.E."/>
            <person name="Pisabarro A.G."/>
            <person name="Walton J.D."/>
            <person name="Blanchette R.A."/>
            <person name="Henrissat B."/>
            <person name="Martin F."/>
            <person name="Cullen D."/>
            <person name="Hibbett D.S."/>
            <person name="Grigoriev I.V."/>
        </authorList>
    </citation>
    <scope>NUCLEOTIDE SEQUENCE [LARGE SCALE GENOMIC DNA]</scope>
    <source>
        <strain evidence="3">MUCL 33604</strain>
    </source>
</reference>
<proteinExistence type="predicted"/>
<feature type="compositionally biased region" description="Polar residues" evidence="1">
    <location>
        <begin position="359"/>
        <end position="369"/>
    </location>
</feature>
<feature type="compositionally biased region" description="Basic and acidic residues" evidence="1">
    <location>
        <begin position="245"/>
        <end position="259"/>
    </location>
</feature>
<feature type="compositionally biased region" description="Pro residues" evidence="1">
    <location>
        <begin position="594"/>
        <end position="605"/>
    </location>
</feature>
<feature type="compositionally biased region" description="Polar residues" evidence="1">
    <location>
        <begin position="33"/>
        <end position="44"/>
    </location>
</feature>
<dbReference type="HOGENOM" id="CLU_382191_0_0_1"/>
<evidence type="ECO:0000313" key="3">
    <source>
        <dbReference type="Proteomes" id="UP000027265"/>
    </source>
</evidence>
<dbReference type="Proteomes" id="UP000027265">
    <property type="component" value="Unassembled WGS sequence"/>
</dbReference>
<accession>A0A067Q8T0</accession>
<feature type="compositionally biased region" description="Basic and acidic residues" evidence="1">
    <location>
        <begin position="327"/>
        <end position="342"/>
    </location>
</feature>
<protein>
    <submittedName>
        <fullName evidence="2">Uncharacterized protein</fullName>
    </submittedName>
</protein>
<evidence type="ECO:0000313" key="2">
    <source>
        <dbReference type="EMBL" id="KDQ59907.1"/>
    </source>
</evidence>
<feature type="compositionally biased region" description="Polar residues" evidence="1">
    <location>
        <begin position="620"/>
        <end position="637"/>
    </location>
</feature>
<feature type="compositionally biased region" description="Basic and acidic residues" evidence="1">
    <location>
        <begin position="509"/>
        <end position="519"/>
    </location>
</feature>
<feature type="compositionally biased region" description="Low complexity" evidence="1">
    <location>
        <begin position="638"/>
        <end position="654"/>
    </location>
</feature>
<dbReference type="OrthoDB" id="3218262at2759"/>
<evidence type="ECO:0000256" key="1">
    <source>
        <dbReference type="SAM" id="MobiDB-lite"/>
    </source>
</evidence>
<dbReference type="AlphaFoldDB" id="A0A067Q8T0"/>
<dbReference type="EMBL" id="KL197715">
    <property type="protein sequence ID" value="KDQ59907.1"/>
    <property type="molecule type" value="Genomic_DNA"/>
</dbReference>
<keyword evidence="3" id="KW-1185">Reference proteome</keyword>
<feature type="region of interest" description="Disordered" evidence="1">
    <location>
        <begin position="245"/>
        <end position="264"/>
    </location>
</feature>
<feature type="region of interest" description="Disordered" evidence="1">
    <location>
        <begin position="271"/>
        <end position="662"/>
    </location>
</feature>
<feature type="region of interest" description="Disordered" evidence="1">
    <location>
        <begin position="20"/>
        <end position="44"/>
    </location>
</feature>